<dbReference type="InterPro" id="IPR039420">
    <property type="entry name" value="WalR-like"/>
</dbReference>
<dbReference type="SUPFAM" id="SSF46894">
    <property type="entry name" value="C-terminal effector domain of the bipartite response regulators"/>
    <property type="match status" value="1"/>
</dbReference>
<reference evidence="8 9" key="1">
    <citation type="submission" date="2018-11" db="EMBL/GenBank/DDBJ databases">
        <title>Sequencing the genomes of 1000 actinobacteria strains.</title>
        <authorList>
            <person name="Klenk H.-P."/>
        </authorList>
    </citation>
    <scope>NUCLEOTIDE SEQUENCE [LARGE SCALE GENOMIC DNA]</scope>
    <source>
        <strain evidence="8 9">DSM 43634</strain>
    </source>
</reference>
<dbReference type="InterPro" id="IPR000792">
    <property type="entry name" value="Tscrpt_reg_LuxR_C"/>
</dbReference>
<sequence>MTDATGPVRVLVADDEALVRAGLRMVLSHAGDVEVVGEAGDGAEALELAVGLAADVVLMDVRMPGMDGLTAAEQLAVRAPAIRVVMLTTFGEDEYVARALATGAAGFVLKDTGPQDLIHAVRAAANGHAILSPRVVRGLVDRYVTAGAGRAAEARRVVGLLTTRERDVLEMIGLGLSNAEAAERLYLGEGTVKTHVRHILIKLGCANRVQAALVARDAGLLPGD</sequence>
<evidence type="ECO:0000256" key="2">
    <source>
        <dbReference type="ARBA" id="ARBA00023015"/>
    </source>
</evidence>
<protein>
    <submittedName>
        <fullName evidence="8">LuxR family two component transcriptional regulator</fullName>
    </submittedName>
</protein>
<evidence type="ECO:0000256" key="1">
    <source>
        <dbReference type="ARBA" id="ARBA00022553"/>
    </source>
</evidence>
<dbReference type="Pfam" id="PF00072">
    <property type="entry name" value="Response_reg"/>
    <property type="match status" value="1"/>
</dbReference>
<dbReference type="RefSeq" id="WP_071810172.1">
    <property type="nucleotide sequence ID" value="NZ_RJKL01000001.1"/>
</dbReference>
<evidence type="ECO:0000256" key="4">
    <source>
        <dbReference type="ARBA" id="ARBA00023163"/>
    </source>
</evidence>
<dbReference type="PANTHER" id="PTHR43214">
    <property type="entry name" value="TWO-COMPONENT RESPONSE REGULATOR"/>
    <property type="match status" value="1"/>
</dbReference>
<dbReference type="EMBL" id="RJKL01000001">
    <property type="protein sequence ID" value="ROP33768.1"/>
    <property type="molecule type" value="Genomic_DNA"/>
</dbReference>
<dbReference type="AlphaFoldDB" id="A0A3N1GU81"/>
<evidence type="ECO:0000256" key="3">
    <source>
        <dbReference type="ARBA" id="ARBA00023125"/>
    </source>
</evidence>
<dbReference type="GO" id="GO:0006355">
    <property type="term" value="P:regulation of DNA-templated transcription"/>
    <property type="evidence" value="ECO:0007669"/>
    <property type="project" value="InterPro"/>
</dbReference>
<feature type="domain" description="Response regulatory" evidence="7">
    <location>
        <begin position="9"/>
        <end position="125"/>
    </location>
</feature>
<dbReference type="PRINTS" id="PR00038">
    <property type="entry name" value="HTHLUXR"/>
</dbReference>
<dbReference type="PANTHER" id="PTHR43214:SF24">
    <property type="entry name" value="TRANSCRIPTIONAL REGULATORY PROTEIN NARL-RELATED"/>
    <property type="match status" value="1"/>
</dbReference>
<feature type="modified residue" description="4-aspartylphosphate" evidence="5">
    <location>
        <position position="60"/>
    </location>
</feature>
<accession>A0A3N1GU81</accession>
<name>A0A3N1GU81_9ACTN</name>
<dbReference type="InterPro" id="IPR011006">
    <property type="entry name" value="CheY-like_superfamily"/>
</dbReference>
<keyword evidence="1 5" id="KW-0597">Phosphoprotein</keyword>
<gene>
    <name evidence="8" type="ORF">EDD30_6809</name>
</gene>
<dbReference type="InterPro" id="IPR001789">
    <property type="entry name" value="Sig_transdc_resp-reg_receiver"/>
</dbReference>
<dbReference type="PROSITE" id="PS50110">
    <property type="entry name" value="RESPONSE_REGULATORY"/>
    <property type="match status" value="1"/>
</dbReference>
<keyword evidence="4" id="KW-0804">Transcription</keyword>
<evidence type="ECO:0000259" key="7">
    <source>
        <dbReference type="PROSITE" id="PS50110"/>
    </source>
</evidence>
<dbReference type="SMART" id="SM00448">
    <property type="entry name" value="REC"/>
    <property type="match status" value="1"/>
</dbReference>
<dbReference type="SUPFAM" id="SSF52172">
    <property type="entry name" value="CheY-like"/>
    <property type="match status" value="1"/>
</dbReference>
<evidence type="ECO:0000313" key="8">
    <source>
        <dbReference type="EMBL" id="ROP33768.1"/>
    </source>
</evidence>
<proteinExistence type="predicted"/>
<evidence type="ECO:0000259" key="6">
    <source>
        <dbReference type="PROSITE" id="PS50043"/>
    </source>
</evidence>
<dbReference type="InterPro" id="IPR016032">
    <property type="entry name" value="Sig_transdc_resp-reg_C-effctor"/>
</dbReference>
<dbReference type="GO" id="GO:0003677">
    <property type="term" value="F:DNA binding"/>
    <property type="evidence" value="ECO:0007669"/>
    <property type="project" value="UniProtKB-KW"/>
</dbReference>
<keyword evidence="2" id="KW-0805">Transcription regulation</keyword>
<evidence type="ECO:0000313" key="9">
    <source>
        <dbReference type="Proteomes" id="UP000271683"/>
    </source>
</evidence>
<dbReference type="Gene3D" id="3.40.50.2300">
    <property type="match status" value="1"/>
</dbReference>
<dbReference type="InterPro" id="IPR058245">
    <property type="entry name" value="NreC/VraR/RcsB-like_REC"/>
</dbReference>
<dbReference type="Proteomes" id="UP000271683">
    <property type="component" value="Unassembled WGS sequence"/>
</dbReference>
<dbReference type="SMART" id="SM00421">
    <property type="entry name" value="HTH_LUXR"/>
    <property type="match status" value="1"/>
</dbReference>
<dbReference type="PROSITE" id="PS50043">
    <property type="entry name" value="HTH_LUXR_2"/>
    <property type="match status" value="1"/>
</dbReference>
<dbReference type="GO" id="GO:0000160">
    <property type="term" value="P:phosphorelay signal transduction system"/>
    <property type="evidence" value="ECO:0007669"/>
    <property type="project" value="InterPro"/>
</dbReference>
<comment type="caution">
    <text evidence="8">The sequence shown here is derived from an EMBL/GenBank/DDBJ whole genome shotgun (WGS) entry which is preliminary data.</text>
</comment>
<organism evidence="8 9">
    <name type="scientific">Couchioplanes caeruleus</name>
    <dbReference type="NCBI Taxonomy" id="56438"/>
    <lineage>
        <taxon>Bacteria</taxon>
        <taxon>Bacillati</taxon>
        <taxon>Actinomycetota</taxon>
        <taxon>Actinomycetes</taxon>
        <taxon>Micromonosporales</taxon>
        <taxon>Micromonosporaceae</taxon>
        <taxon>Couchioplanes</taxon>
    </lineage>
</organism>
<dbReference type="CDD" id="cd17535">
    <property type="entry name" value="REC_NarL-like"/>
    <property type="match status" value="1"/>
</dbReference>
<evidence type="ECO:0000256" key="5">
    <source>
        <dbReference type="PROSITE-ProRule" id="PRU00169"/>
    </source>
</evidence>
<keyword evidence="3" id="KW-0238">DNA-binding</keyword>
<dbReference type="CDD" id="cd06170">
    <property type="entry name" value="LuxR_C_like"/>
    <property type="match status" value="1"/>
</dbReference>
<dbReference type="Pfam" id="PF00196">
    <property type="entry name" value="GerE"/>
    <property type="match status" value="1"/>
</dbReference>
<feature type="domain" description="HTH luxR-type" evidence="6">
    <location>
        <begin position="154"/>
        <end position="219"/>
    </location>
</feature>